<dbReference type="AlphaFoldDB" id="A0A4Y2RC02"/>
<dbReference type="Proteomes" id="UP000499080">
    <property type="component" value="Unassembled WGS sequence"/>
</dbReference>
<evidence type="ECO:0000313" key="2">
    <source>
        <dbReference type="Proteomes" id="UP000499080"/>
    </source>
</evidence>
<accession>A0A4Y2RC02</accession>
<evidence type="ECO:0000313" key="1">
    <source>
        <dbReference type="EMBL" id="GBN73288.1"/>
    </source>
</evidence>
<protein>
    <submittedName>
        <fullName evidence="1">Uncharacterized protein</fullName>
    </submittedName>
</protein>
<sequence>MFQKDSLPIFAQALSPRHPCHQTSDCGEIRMAIYAERHIQLDSFMSVFPKVRGNQTHQQSSSVFPPTFHEIRSCSPVSRRTSSAFRQLRIPTHLYRPFHMG</sequence>
<name>A0A4Y2RC02_ARAVE</name>
<proteinExistence type="predicted"/>
<gene>
    <name evidence="1" type="ORF">AVEN_156828_1</name>
</gene>
<comment type="caution">
    <text evidence="1">The sequence shown here is derived from an EMBL/GenBank/DDBJ whole genome shotgun (WGS) entry which is preliminary data.</text>
</comment>
<keyword evidence="2" id="KW-1185">Reference proteome</keyword>
<dbReference type="EMBL" id="BGPR01016514">
    <property type="protein sequence ID" value="GBN73288.1"/>
    <property type="molecule type" value="Genomic_DNA"/>
</dbReference>
<organism evidence="1 2">
    <name type="scientific">Araneus ventricosus</name>
    <name type="common">Orbweaver spider</name>
    <name type="synonym">Epeira ventricosa</name>
    <dbReference type="NCBI Taxonomy" id="182803"/>
    <lineage>
        <taxon>Eukaryota</taxon>
        <taxon>Metazoa</taxon>
        <taxon>Ecdysozoa</taxon>
        <taxon>Arthropoda</taxon>
        <taxon>Chelicerata</taxon>
        <taxon>Arachnida</taxon>
        <taxon>Araneae</taxon>
        <taxon>Araneomorphae</taxon>
        <taxon>Entelegynae</taxon>
        <taxon>Araneoidea</taxon>
        <taxon>Araneidae</taxon>
        <taxon>Araneus</taxon>
    </lineage>
</organism>
<reference evidence="1 2" key="1">
    <citation type="journal article" date="2019" name="Sci. Rep.">
        <title>Orb-weaving spider Araneus ventricosus genome elucidates the spidroin gene catalogue.</title>
        <authorList>
            <person name="Kono N."/>
            <person name="Nakamura H."/>
            <person name="Ohtoshi R."/>
            <person name="Moran D.A.P."/>
            <person name="Shinohara A."/>
            <person name="Yoshida Y."/>
            <person name="Fujiwara M."/>
            <person name="Mori M."/>
            <person name="Tomita M."/>
            <person name="Arakawa K."/>
        </authorList>
    </citation>
    <scope>NUCLEOTIDE SEQUENCE [LARGE SCALE GENOMIC DNA]</scope>
</reference>